<keyword evidence="2" id="KW-1185">Reference proteome</keyword>
<gene>
    <name evidence="1" type="ORF">M378DRAFT_913572</name>
</gene>
<accession>A0A0C2WBX5</accession>
<organism evidence="1 2">
    <name type="scientific">Amanita muscaria (strain Koide BX008)</name>
    <dbReference type="NCBI Taxonomy" id="946122"/>
    <lineage>
        <taxon>Eukaryota</taxon>
        <taxon>Fungi</taxon>
        <taxon>Dikarya</taxon>
        <taxon>Basidiomycota</taxon>
        <taxon>Agaricomycotina</taxon>
        <taxon>Agaricomycetes</taxon>
        <taxon>Agaricomycetidae</taxon>
        <taxon>Agaricales</taxon>
        <taxon>Pluteineae</taxon>
        <taxon>Amanitaceae</taxon>
        <taxon>Amanita</taxon>
    </lineage>
</organism>
<proteinExistence type="predicted"/>
<protein>
    <submittedName>
        <fullName evidence="1">Uncharacterized protein</fullName>
    </submittedName>
</protein>
<dbReference type="InParanoid" id="A0A0C2WBX5"/>
<dbReference type="HOGENOM" id="CLU_3049869_0_0_1"/>
<evidence type="ECO:0000313" key="1">
    <source>
        <dbReference type="EMBL" id="KIL54076.1"/>
    </source>
</evidence>
<evidence type="ECO:0000313" key="2">
    <source>
        <dbReference type="Proteomes" id="UP000054549"/>
    </source>
</evidence>
<reference evidence="1 2" key="1">
    <citation type="submission" date="2014-04" db="EMBL/GenBank/DDBJ databases">
        <title>Evolutionary Origins and Diversification of the Mycorrhizal Mutualists.</title>
        <authorList>
            <consortium name="DOE Joint Genome Institute"/>
            <consortium name="Mycorrhizal Genomics Consortium"/>
            <person name="Kohler A."/>
            <person name="Kuo A."/>
            <person name="Nagy L.G."/>
            <person name="Floudas D."/>
            <person name="Copeland A."/>
            <person name="Barry K.W."/>
            <person name="Cichocki N."/>
            <person name="Veneault-Fourrey C."/>
            <person name="LaButti K."/>
            <person name="Lindquist E.A."/>
            <person name="Lipzen A."/>
            <person name="Lundell T."/>
            <person name="Morin E."/>
            <person name="Murat C."/>
            <person name="Riley R."/>
            <person name="Ohm R."/>
            <person name="Sun H."/>
            <person name="Tunlid A."/>
            <person name="Henrissat B."/>
            <person name="Grigoriev I.V."/>
            <person name="Hibbett D.S."/>
            <person name="Martin F."/>
        </authorList>
    </citation>
    <scope>NUCLEOTIDE SEQUENCE [LARGE SCALE GENOMIC DNA]</scope>
    <source>
        <strain evidence="1 2">Koide BX008</strain>
    </source>
</reference>
<sequence length="54" mass="6481">MPRFLVRLVPVETLTLGIMAWLPSNAFKFSYISHQFSPRRRDVRRVRAHDRLQN</sequence>
<dbReference type="AlphaFoldDB" id="A0A0C2WBX5"/>
<name>A0A0C2WBX5_AMAMK</name>
<dbReference type="Proteomes" id="UP000054549">
    <property type="component" value="Unassembled WGS sequence"/>
</dbReference>
<dbReference type="EMBL" id="KN818962">
    <property type="protein sequence ID" value="KIL54076.1"/>
    <property type="molecule type" value="Genomic_DNA"/>
</dbReference>